<gene>
    <name evidence="1" type="ORF">ONZ43_g801</name>
</gene>
<evidence type="ECO:0000313" key="1">
    <source>
        <dbReference type="EMBL" id="KAJ8123185.1"/>
    </source>
</evidence>
<sequence length="572" mass="64882">MMLTSRTVPRSKPLQVRTAAFSVLGCSSTSTSTSSVRSCHPIQIRTFRFGLWPSCLDSAYHRELRRRHRDLKLKCANSINQRLSWYDLEHPFASGSRLTLKRAAARFWLPAAARFAPQWLHQDELAGWKPAAPRPPFPLWYQHLDQVINDQRRQTTTDMNSQRGEETRPDRPHKNSSDKKTKSREATQSKTGSSVEQGYVIDPITNRRVPKREGYEHSETSPEQLTRSFKKYRSQFTSSAPPGSTSPLNNPLRSELDKYAQRKFDDWHAADTRSPSDPAQLAAHPDSTSHIFDNSRLKSEEYSLNHLPLEDPIEEIGDTQGSRPDSAKHLDVVDRVAPESSSYAIPSPQPASNLDKLQSELRDYGPYMHDEDSATTNTDSQDPRDLEQYRYSTLKEPKSSTEPSAVYDDLHKYKPVTFDDFKDQDKPFEQYGDLEKYKAFKLQHLDTTATSEQDMVAESLKEYEAKQQDMSVPDVAQSERASGEDSPLFNTAHHTVTDDVESSQQHFGQTGIIHENGLESTSGESSVPQMPHYREVQGIVRETGNGKPEHLCSATDNEVLQRTSNGPRNTPY</sequence>
<keyword evidence="2" id="KW-1185">Reference proteome</keyword>
<evidence type="ECO:0000313" key="2">
    <source>
        <dbReference type="Proteomes" id="UP001153334"/>
    </source>
</evidence>
<protein>
    <submittedName>
        <fullName evidence="1">Uncharacterized protein</fullName>
    </submittedName>
</protein>
<dbReference type="Proteomes" id="UP001153334">
    <property type="component" value="Unassembled WGS sequence"/>
</dbReference>
<reference evidence="1" key="1">
    <citation type="submission" date="2022-11" db="EMBL/GenBank/DDBJ databases">
        <title>Genome Sequence of Nemania bipapillata.</title>
        <authorList>
            <person name="Buettner E."/>
        </authorList>
    </citation>
    <scope>NUCLEOTIDE SEQUENCE</scope>
    <source>
        <strain evidence="1">CP14</strain>
    </source>
</reference>
<proteinExistence type="predicted"/>
<comment type="caution">
    <text evidence="1">The sequence shown here is derived from an EMBL/GenBank/DDBJ whole genome shotgun (WGS) entry which is preliminary data.</text>
</comment>
<dbReference type="EMBL" id="JAPESX010000114">
    <property type="protein sequence ID" value="KAJ8123185.1"/>
    <property type="molecule type" value="Genomic_DNA"/>
</dbReference>
<accession>A0ACC2J6R9</accession>
<organism evidence="1 2">
    <name type="scientific">Nemania bipapillata</name>
    <dbReference type="NCBI Taxonomy" id="110536"/>
    <lineage>
        <taxon>Eukaryota</taxon>
        <taxon>Fungi</taxon>
        <taxon>Dikarya</taxon>
        <taxon>Ascomycota</taxon>
        <taxon>Pezizomycotina</taxon>
        <taxon>Sordariomycetes</taxon>
        <taxon>Xylariomycetidae</taxon>
        <taxon>Xylariales</taxon>
        <taxon>Xylariaceae</taxon>
        <taxon>Nemania</taxon>
    </lineage>
</organism>
<name>A0ACC2J6R9_9PEZI</name>